<dbReference type="AlphaFoldDB" id="A0AA35YV83"/>
<name>A0AA35YV83_LACSI</name>
<reference evidence="1" key="1">
    <citation type="submission" date="2023-04" db="EMBL/GenBank/DDBJ databases">
        <authorList>
            <person name="Vijverberg K."/>
            <person name="Xiong W."/>
            <person name="Schranz E."/>
        </authorList>
    </citation>
    <scope>NUCLEOTIDE SEQUENCE</scope>
</reference>
<evidence type="ECO:0000313" key="1">
    <source>
        <dbReference type="EMBL" id="CAI9280896.1"/>
    </source>
</evidence>
<evidence type="ECO:0000313" key="2">
    <source>
        <dbReference type="Proteomes" id="UP001177003"/>
    </source>
</evidence>
<gene>
    <name evidence="1" type="ORF">LSALG_LOCUS20620</name>
</gene>
<dbReference type="Proteomes" id="UP001177003">
    <property type="component" value="Chromosome 4"/>
</dbReference>
<accession>A0AA35YV83</accession>
<dbReference type="EMBL" id="OX465080">
    <property type="protein sequence ID" value="CAI9280896.1"/>
    <property type="molecule type" value="Genomic_DNA"/>
</dbReference>
<sequence>MADDLCYAAIQTSTLMVETADSVHLPGASQWKLKVLQGALAGMREEVHDLEAERQKGVVRVIDRVIESAEFAKGVQDAREACEVLGFEKGRQMSGCSTSSSNYEVSGPG</sequence>
<keyword evidence="2" id="KW-1185">Reference proteome</keyword>
<protein>
    <submittedName>
        <fullName evidence="1">Uncharacterized protein</fullName>
    </submittedName>
</protein>
<organism evidence="1 2">
    <name type="scientific">Lactuca saligna</name>
    <name type="common">Willowleaf lettuce</name>
    <dbReference type="NCBI Taxonomy" id="75948"/>
    <lineage>
        <taxon>Eukaryota</taxon>
        <taxon>Viridiplantae</taxon>
        <taxon>Streptophyta</taxon>
        <taxon>Embryophyta</taxon>
        <taxon>Tracheophyta</taxon>
        <taxon>Spermatophyta</taxon>
        <taxon>Magnoliopsida</taxon>
        <taxon>eudicotyledons</taxon>
        <taxon>Gunneridae</taxon>
        <taxon>Pentapetalae</taxon>
        <taxon>asterids</taxon>
        <taxon>campanulids</taxon>
        <taxon>Asterales</taxon>
        <taxon>Asteraceae</taxon>
        <taxon>Cichorioideae</taxon>
        <taxon>Cichorieae</taxon>
        <taxon>Lactucinae</taxon>
        <taxon>Lactuca</taxon>
    </lineage>
</organism>
<proteinExistence type="predicted"/>